<accession>A0ACC0ICX3</accession>
<name>A0ACC0ICX3_9ERIC</name>
<reference evidence="1 2" key="1">
    <citation type="journal article" date="2022" name="Plant J.">
        <title>Chromosome-level genome of Camellia lanceoleosa provides a valuable resource for understanding genome evolution and self-incompatibility.</title>
        <authorList>
            <person name="Gong W."/>
            <person name="Xiao S."/>
            <person name="Wang L."/>
            <person name="Liao Z."/>
            <person name="Chang Y."/>
            <person name="Mo W."/>
            <person name="Hu G."/>
            <person name="Li W."/>
            <person name="Zhao G."/>
            <person name="Zhu H."/>
            <person name="Hu X."/>
            <person name="Ji K."/>
            <person name="Xiang X."/>
            <person name="Song Q."/>
            <person name="Yuan D."/>
            <person name="Jin S."/>
            <person name="Zhang L."/>
        </authorList>
    </citation>
    <scope>NUCLEOTIDE SEQUENCE [LARGE SCALE GENOMIC DNA]</scope>
    <source>
        <strain evidence="1">SQ_2022a</strain>
    </source>
</reference>
<protein>
    <submittedName>
        <fullName evidence="1">Uncharacterized protein</fullName>
    </submittedName>
</protein>
<evidence type="ECO:0000313" key="2">
    <source>
        <dbReference type="Proteomes" id="UP001060215"/>
    </source>
</evidence>
<proteinExistence type="predicted"/>
<dbReference type="EMBL" id="CM045763">
    <property type="protein sequence ID" value="KAI8023285.1"/>
    <property type="molecule type" value="Genomic_DNA"/>
</dbReference>
<organism evidence="1 2">
    <name type="scientific">Camellia lanceoleosa</name>
    <dbReference type="NCBI Taxonomy" id="1840588"/>
    <lineage>
        <taxon>Eukaryota</taxon>
        <taxon>Viridiplantae</taxon>
        <taxon>Streptophyta</taxon>
        <taxon>Embryophyta</taxon>
        <taxon>Tracheophyta</taxon>
        <taxon>Spermatophyta</taxon>
        <taxon>Magnoliopsida</taxon>
        <taxon>eudicotyledons</taxon>
        <taxon>Gunneridae</taxon>
        <taxon>Pentapetalae</taxon>
        <taxon>asterids</taxon>
        <taxon>Ericales</taxon>
        <taxon>Theaceae</taxon>
        <taxon>Camellia</taxon>
    </lineage>
</organism>
<gene>
    <name evidence="1" type="ORF">LOK49_LG03G03341</name>
</gene>
<keyword evidence="2" id="KW-1185">Reference proteome</keyword>
<sequence length="80" mass="8325">MIRLCRVLAVSSGGSSSRSKHTVLMSFEDGSQGVLGVPFSAIGMGSDTYETTVVLVLSLDVSSICAGHYHSFAITSLGEL</sequence>
<evidence type="ECO:0000313" key="1">
    <source>
        <dbReference type="EMBL" id="KAI8023285.1"/>
    </source>
</evidence>
<dbReference type="Proteomes" id="UP001060215">
    <property type="component" value="Chromosome 6"/>
</dbReference>
<comment type="caution">
    <text evidence="1">The sequence shown here is derived from an EMBL/GenBank/DDBJ whole genome shotgun (WGS) entry which is preliminary data.</text>
</comment>